<reference evidence="8 9" key="1">
    <citation type="submission" date="2017-06" db="EMBL/GenBank/DDBJ databases">
        <title>Novel microbial phyla capable of carbon fixation and sulfur reduction in deep-sea sediments.</title>
        <authorList>
            <person name="Huang J."/>
            <person name="Baker B."/>
            <person name="Wang Y."/>
        </authorList>
    </citation>
    <scope>NUCLEOTIDE SEQUENCE [LARGE SCALE GENOMIC DNA]</scope>
    <source>
        <strain evidence="8">B3_LCP</strain>
    </source>
</reference>
<feature type="compositionally biased region" description="Basic residues" evidence="7">
    <location>
        <begin position="45"/>
        <end position="60"/>
    </location>
</feature>
<dbReference type="HAMAP" id="MF_00358">
    <property type="entry name" value="Ribosomal_bS21"/>
    <property type="match status" value="1"/>
</dbReference>
<dbReference type="PANTHER" id="PTHR21109">
    <property type="entry name" value="MITOCHONDRIAL 28S RIBOSOMAL PROTEIN S21"/>
    <property type="match status" value="1"/>
</dbReference>
<dbReference type="PANTHER" id="PTHR21109:SF0">
    <property type="entry name" value="SMALL RIBOSOMAL SUBUNIT PROTEIN BS21M"/>
    <property type="match status" value="1"/>
</dbReference>
<comment type="similarity">
    <text evidence="1 5 6">Belongs to the bacterial ribosomal protein bS21 family.</text>
</comment>
<keyword evidence="2 5" id="KW-0689">Ribosomal protein</keyword>
<proteinExistence type="inferred from homology"/>
<evidence type="ECO:0000256" key="3">
    <source>
        <dbReference type="ARBA" id="ARBA00023274"/>
    </source>
</evidence>
<dbReference type="Proteomes" id="UP000319619">
    <property type="component" value="Unassembled WGS sequence"/>
</dbReference>
<dbReference type="InterPro" id="IPR038380">
    <property type="entry name" value="Ribosomal_bS21_sf"/>
</dbReference>
<comment type="caution">
    <text evidence="8">The sequence shown here is derived from an EMBL/GenBank/DDBJ whole genome shotgun (WGS) entry which is preliminary data.</text>
</comment>
<dbReference type="InterPro" id="IPR001911">
    <property type="entry name" value="Ribosomal_bS21"/>
</dbReference>
<dbReference type="EMBL" id="NJBN01000007">
    <property type="protein sequence ID" value="TKJ39854.1"/>
    <property type="molecule type" value="Genomic_DNA"/>
</dbReference>
<dbReference type="GO" id="GO:0006412">
    <property type="term" value="P:translation"/>
    <property type="evidence" value="ECO:0007669"/>
    <property type="project" value="UniProtKB-UniRule"/>
</dbReference>
<name>A0A532UY25_UNCL8</name>
<evidence type="ECO:0000313" key="8">
    <source>
        <dbReference type="EMBL" id="TKJ39854.1"/>
    </source>
</evidence>
<gene>
    <name evidence="5 8" type="primary">rpsU</name>
    <name evidence="8" type="ORF">CEE37_11290</name>
</gene>
<dbReference type="GO" id="GO:1990904">
    <property type="term" value="C:ribonucleoprotein complex"/>
    <property type="evidence" value="ECO:0007669"/>
    <property type="project" value="UniProtKB-KW"/>
</dbReference>
<dbReference type="AlphaFoldDB" id="A0A532UY25"/>
<dbReference type="GO" id="GO:0003735">
    <property type="term" value="F:structural constituent of ribosome"/>
    <property type="evidence" value="ECO:0007669"/>
    <property type="project" value="InterPro"/>
</dbReference>
<feature type="region of interest" description="Disordered" evidence="7">
    <location>
        <begin position="37"/>
        <end position="66"/>
    </location>
</feature>
<dbReference type="GO" id="GO:0005840">
    <property type="term" value="C:ribosome"/>
    <property type="evidence" value="ECO:0007669"/>
    <property type="project" value="UniProtKB-KW"/>
</dbReference>
<dbReference type="Gene3D" id="1.20.5.1150">
    <property type="entry name" value="Ribosomal protein S8"/>
    <property type="match status" value="1"/>
</dbReference>
<evidence type="ECO:0000256" key="6">
    <source>
        <dbReference type="RuleBase" id="RU000667"/>
    </source>
</evidence>
<dbReference type="NCBIfam" id="TIGR00030">
    <property type="entry name" value="S21p"/>
    <property type="match status" value="1"/>
</dbReference>
<dbReference type="PRINTS" id="PR00976">
    <property type="entry name" value="RIBOSOMALS21"/>
</dbReference>
<evidence type="ECO:0000313" key="9">
    <source>
        <dbReference type="Proteomes" id="UP000319619"/>
    </source>
</evidence>
<sequence length="66" mass="8122">MTYVKVREGEPFERAFRRFTKSCEKSGLMAEIRKHQRYEKPSEAKKRKSNQARRKMRKLMRMLNEQ</sequence>
<evidence type="ECO:0000256" key="4">
    <source>
        <dbReference type="ARBA" id="ARBA00035135"/>
    </source>
</evidence>
<evidence type="ECO:0000256" key="2">
    <source>
        <dbReference type="ARBA" id="ARBA00022980"/>
    </source>
</evidence>
<evidence type="ECO:0000256" key="7">
    <source>
        <dbReference type="SAM" id="MobiDB-lite"/>
    </source>
</evidence>
<dbReference type="Pfam" id="PF01165">
    <property type="entry name" value="Ribosomal_S21"/>
    <property type="match status" value="1"/>
</dbReference>
<evidence type="ECO:0000256" key="1">
    <source>
        <dbReference type="ARBA" id="ARBA00006640"/>
    </source>
</evidence>
<evidence type="ECO:0000256" key="5">
    <source>
        <dbReference type="HAMAP-Rule" id="MF_00358"/>
    </source>
</evidence>
<keyword evidence="3 5" id="KW-0687">Ribonucleoprotein</keyword>
<organism evidence="8 9">
    <name type="scientific">candidate division LCP-89 bacterium B3_LCP</name>
    <dbReference type="NCBI Taxonomy" id="2012998"/>
    <lineage>
        <taxon>Bacteria</taxon>
        <taxon>Pseudomonadati</taxon>
        <taxon>Bacteria division LCP-89</taxon>
    </lineage>
</organism>
<accession>A0A532UY25</accession>
<protein>
    <recommendedName>
        <fullName evidence="4 5">Small ribosomal subunit protein bS21</fullName>
    </recommendedName>
</protein>